<dbReference type="Gene3D" id="3.30.300.30">
    <property type="match status" value="1"/>
</dbReference>
<dbReference type="InterPro" id="IPR045851">
    <property type="entry name" value="AMP-bd_C_sf"/>
</dbReference>
<dbReference type="Gene3D" id="3.40.50.12780">
    <property type="entry name" value="N-terminal domain of ligase-like"/>
    <property type="match status" value="1"/>
</dbReference>
<proteinExistence type="inferred from homology"/>
<dbReference type="EMBL" id="BART01018452">
    <property type="protein sequence ID" value="GAG75179.1"/>
    <property type="molecule type" value="Genomic_DNA"/>
</dbReference>
<dbReference type="PANTHER" id="PTHR43107">
    <property type="entry name" value="LONG-CHAIN FATTY ACID TRANSPORT PROTEIN"/>
    <property type="match status" value="1"/>
</dbReference>
<comment type="caution">
    <text evidence="5">The sequence shown here is derived from an EMBL/GenBank/DDBJ whole genome shotgun (WGS) entry which is preliminary data.</text>
</comment>
<gene>
    <name evidence="5" type="ORF">S01H4_34831</name>
</gene>
<feature type="non-terminal residue" evidence="5">
    <location>
        <position position="1"/>
    </location>
</feature>
<accession>X1A031</accession>
<protein>
    <submittedName>
        <fullName evidence="5">Uncharacterized protein</fullName>
    </submittedName>
</protein>
<dbReference type="GO" id="GO:0004467">
    <property type="term" value="F:long-chain fatty acid-CoA ligase activity"/>
    <property type="evidence" value="ECO:0007669"/>
    <property type="project" value="TreeGrafter"/>
</dbReference>
<evidence type="ECO:0000256" key="3">
    <source>
        <dbReference type="ARBA" id="ARBA00022741"/>
    </source>
</evidence>
<comment type="similarity">
    <text evidence="1">Belongs to the ATP-dependent AMP-binding enzyme family.</text>
</comment>
<dbReference type="GO" id="GO:0005324">
    <property type="term" value="F:long-chain fatty acid transmembrane transporter activity"/>
    <property type="evidence" value="ECO:0007669"/>
    <property type="project" value="TreeGrafter"/>
</dbReference>
<evidence type="ECO:0000256" key="4">
    <source>
        <dbReference type="ARBA" id="ARBA00022840"/>
    </source>
</evidence>
<evidence type="ECO:0000256" key="1">
    <source>
        <dbReference type="ARBA" id="ARBA00006432"/>
    </source>
</evidence>
<keyword evidence="3" id="KW-0547">Nucleotide-binding</keyword>
<dbReference type="FunFam" id="3.30.300.30:FF:000002">
    <property type="entry name" value="Long-chain fatty acid transport protein 1"/>
    <property type="match status" value="1"/>
</dbReference>
<keyword evidence="2" id="KW-0436">Ligase</keyword>
<keyword evidence="4" id="KW-0067">ATP-binding</keyword>
<dbReference type="PANTHER" id="PTHR43107:SF15">
    <property type="entry name" value="FATTY ACID TRANSPORT PROTEIN 3, ISOFORM A"/>
    <property type="match status" value="1"/>
</dbReference>
<dbReference type="InterPro" id="IPR042099">
    <property type="entry name" value="ANL_N_sf"/>
</dbReference>
<evidence type="ECO:0000256" key="2">
    <source>
        <dbReference type="ARBA" id="ARBA00022598"/>
    </source>
</evidence>
<name>X1A031_9ZZZZ</name>
<dbReference type="GO" id="GO:0005886">
    <property type="term" value="C:plasma membrane"/>
    <property type="evidence" value="ECO:0007669"/>
    <property type="project" value="TreeGrafter"/>
</dbReference>
<dbReference type="GO" id="GO:0044539">
    <property type="term" value="P:long-chain fatty acid import into cell"/>
    <property type="evidence" value="ECO:0007669"/>
    <property type="project" value="TreeGrafter"/>
</dbReference>
<organism evidence="5">
    <name type="scientific">marine sediment metagenome</name>
    <dbReference type="NCBI Taxonomy" id="412755"/>
    <lineage>
        <taxon>unclassified sequences</taxon>
        <taxon>metagenomes</taxon>
        <taxon>ecological metagenomes</taxon>
    </lineage>
</organism>
<dbReference type="SUPFAM" id="SSF56801">
    <property type="entry name" value="Acetyl-CoA synthetase-like"/>
    <property type="match status" value="1"/>
</dbReference>
<reference evidence="5" key="1">
    <citation type="journal article" date="2014" name="Front. Microbiol.">
        <title>High frequency of phylogenetically diverse reductive dehalogenase-homologous genes in deep subseafloor sedimentary metagenomes.</title>
        <authorList>
            <person name="Kawai M."/>
            <person name="Futagami T."/>
            <person name="Toyoda A."/>
            <person name="Takaki Y."/>
            <person name="Nishi S."/>
            <person name="Hori S."/>
            <person name="Arai W."/>
            <person name="Tsubouchi T."/>
            <person name="Morono Y."/>
            <person name="Uchiyama I."/>
            <person name="Ito T."/>
            <person name="Fujiyama A."/>
            <person name="Inagaki F."/>
            <person name="Takami H."/>
        </authorList>
    </citation>
    <scope>NUCLEOTIDE SEQUENCE</scope>
    <source>
        <strain evidence="5">Expedition CK06-06</strain>
    </source>
</reference>
<dbReference type="AlphaFoldDB" id="X1A031"/>
<sequence length="289" mass="32582">DEIRKYKATAFPYVGEVCRYLMNQPPSPEDLKNSVRVVIGNGLRPEIWMDFKKRFNIPKIGEFYAAVDGNGSFANLLNFDCTVGTCATSYAIVKYDIDEDKPIRGEDGFMQKVDIGETGLCLFQSAGAMQSRGYTDEKATESKLFRDVFKKGDVWFNSGDLLRDIGCDHAQFIDRLGDTFRWKGNNISTTEVEEVLNVFDQISLSTVYGIQIPHTDGRVGMAAIVPTVNLENFDFKGLATSFKNNLPNYAVPLFLRFKSNLSTTATFKLKKGELKQENINLEKLKTCYM</sequence>
<dbReference type="GO" id="GO:0005524">
    <property type="term" value="F:ATP binding"/>
    <property type="evidence" value="ECO:0007669"/>
    <property type="project" value="UniProtKB-KW"/>
</dbReference>
<evidence type="ECO:0000313" key="5">
    <source>
        <dbReference type="EMBL" id="GAG75179.1"/>
    </source>
</evidence>